<dbReference type="InterPro" id="IPR036390">
    <property type="entry name" value="WH_DNA-bd_sf"/>
</dbReference>
<dbReference type="SUPFAM" id="SSF46785">
    <property type="entry name" value="Winged helix' DNA-binding domain"/>
    <property type="match status" value="1"/>
</dbReference>
<dbReference type="KEGG" id="taer:GT409_00415"/>
<dbReference type="PANTHER" id="PTHR33221">
    <property type="entry name" value="WINGED HELIX-TURN-HELIX TRANSCRIPTIONAL REGULATOR, RRF2 FAMILY"/>
    <property type="match status" value="1"/>
</dbReference>
<proteinExistence type="predicted"/>
<sequence>MKMSTKGRYAVRILLSIARYQHMGPVPKKIIAAEEGISADYIEQIIVPLKNDGLVVGIRGVKGGFKLAKDPVDITVYDILAASEGVMKLVDCEQMDCTGRDKNKCATRPVWEGASQVLKEYFEKITLKELIDRAVDFEKCGAASYSI</sequence>
<dbReference type="InterPro" id="IPR000944">
    <property type="entry name" value="Tscrpt_reg_Rrf2"/>
</dbReference>
<dbReference type="PROSITE" id="PS51197">
    <property type="entry name" value="HTH_RRF2_2"/>
    <property type="match status" value="1"/>
</dbReference>
<dbReference type="GO" id="GO:0005829">
    <property type="term" value="C:cytosol"/>
    <property type="evidence" value="ECO:0007669"/>
    <property type="project" value="TreeGrafter"/>
</dbReference>
<keyword evidence="3" id="KW-1185">Reference proteome</keyword>
<gene>
    <name evidence="2" type="ORF">GT409_00415</name>
</gene>
<dbReference type="Pfam" id="PF02082">
    <property type="entry name" value="Rrf2"/>
    <property type="match status" value="1"/>
</dbReference>
<evidence type="ECO:0000313" key="2">
    <source>
        <dbReference type="EMBL" id="QHI67972.1"/>
    </source>
</evidence>
<dbReference type="GO" id="GO:0003677">
    <property type="term" value="F:DNA binding"/>
    <property type="evidence" value="ECO:0007669"/>
    <property type="project" value="UniProtKB-KW"/>
</dbReference>
<evidence type="ECO:0000313" key="3">
    <source>
        <dbReference type="Proteomes" id="UP000464954"/>
    </source>
</evidence>
<dbReference type="EMBL" id="CP047593">
    <property type="protein sequence ID" value="QHI67972.1"/>
    <property type="molecule type" value="Genomic_DNA"/>
</dbReference>
<name>A0A6P1M1I9_9BACT</name>
<dbReference type="GO" id="GO:0003700">
    <property type="term" value="F:DNA-binding transcription factor activity"/>
    <property type="evidence" value="ECO:0007669"/>
    <property type="project" value="TreeGrafter"/>
</dbReference>
<dbReference type="Proteomes" id="UP000464954">
    <property type="component" value="Chromosome"/>
</dbReference>
<organism evidence="2 3">
    <name type="scientific">Tichowtungia aerotolerans</name>
    <dbReference type="NCBI Taxonomy" id="2697043"/>
    <lineage>
        <taxon>Bacteria</taxon>
        <taxon>Pseudomonadati</taxon>
        <taxon>Kiritimatiellota</taxon>
        <taxon>Tichowtungiia</taxon>
        <taxon>Tichowtungiales</taxon>
        <taxon>Tichowtungiaceae</taxon>
        <taxon>Tichowtungia</taxon>
    </lineage>
</organism>
<dbReference type="NCBIfam" id="TIGR00738">
    <property type="entry name" value="rrf2_super"/>
    <property type="match status" value="1"/>
</dbReference>
<evidence type="ECO:0000256" key="1">
    <source>
        <dbReference type="ARBA" id="ARBA00023125"/>
    </source>
</evidence>
<dbReference type="RefSeq" id="WP_160626006.1">
    <property type="nucleotide sequence ID" value="NZ_CP047593.1"/>
</dbReference>
<accession>A0A6P1M1I9</accession>
<dbReference type="PANTHER" id="PTHR33221:SF5">
    <property type="entry name" value="HTH-TYPE TRANSCRIPTIONAL REGULATOR ISCR"/>
    <property type="match status" value="1"/>
</dbReference>
<dbReference type="AlphaFoldDB" id="A0A6P1M1I9"/>
<keyword evidence="1" id="KW-0238">DNA-binding</keyword>
<dbReference type="Gene3D" id="1.10.10.10">
    <property type="entry name" value="Winged helix-like DNA-binding domain superfamily/Winged helix DNA-binding domain"/>
    <property type="match status" value="1"/>
</dbReference>
<reference evidence="2 3" key="1">
    <citation type="submission" date="2020-01" db="EMBL/GenBank/DDBJ databases">
        <title>Ponticoccus aerotolerans gen. nov., sp. nov., an anaerobic bacterium and proposal of Ponticoccusceae fam. nov., Ponticoccusles ord. nov. and Ponticoccuse classis nov. in the phylum Kiritimatiellaeota.</title>
        <authorList>
            <person name="Zhou L.Y."/>
            <person name="Du Z.J."/>
        </authorList>
    </citation>
    <scope>NUCLEOTIDE SEQUENCE [LARGE SCALE GENOMIC DNA]</scope>
    <source>
        <strain evidence="2 3">S-5007</strain>
    </source>
</reference>
<protein>
    <submittedName>
        <fullName evidence="2">Rrf2 family transcriptional regulator</fullName>
    </submittedName>
</protein>
<dbReference type="InterPro" id="IPR036388">
    <property type="entry name" value="WH-like_DNA-bd_sf"/>
</dbReference>